<dbReference type="AlphaFoldDB" id="A0A3M0GF74"/>
<keyword evidence="6" id="KW-1185">Reference proteome</keyword>
<evidence type="ECO:0000313" key="5">
    <source>
        <dbReference type="EMBL" id="RMB60243.1"/>
    </source>
</evidence>
<dbReference type="PRINTS" id="PR00037">
    <property type="entry name" value="HTHLACR"/>
</dbReference>
<feature type="domain" description="HTH deoR-type" evidence="4">
    <location>
        <begin position="7"/>
        <end position="62"/>
    </location>
</feature>
<sequence>MTNELLPDGRRDRIVAELRARGMLRVSDLAELLGVAPVTLRRDIARLAAEGVVRRLHGGAVLNEPVKEVSVQMEAPVRVGMLVPSLDFYWPEVIRGAQDMAEERGAVLMLRGTSYEDADFRAHATHLIAAGVDALLMAPDVTTRATMELLEWLQETEVPFVLVERDARGTSTALPFESVTTDHLGGAGAAVRHLAADGHTRVGFVWNPGSPHREEIRRGWALAVQECGLRPDAFTRELRRHEPGDEAPAVAELVRDCIDAGTTALLVHADREAIAIAQQCQEEGLSVPGDLSIIAYDDEVAGLFSPALTAVRPPRISIGRAAMGLVMDRLRDAGRPTHRVVITPRLNVRESTGPTGS</sequence>
<dbReference type="InterPro" id="IPR001034">
    <property type="entry name" value="DeoR_HTH"/>
</dbReference>
<keyword evidence="1" id="KW-0805">Transcription regulation</keyword>
<dbReference type="InterPro" id="IPR036390">
    <property type="entry name" value="WH_DNA-bd_sf"/>
</dbReference>
<dbReference type="Proteomes" id="UP000275256">
    <property type="component" value="Unassembled WGS sequence"/>
</dbReference>
<dbReference type="InterPro" id="IPR028082">
    <property type="entry name" value="Peripla_BP_I"/>
</dbReference>
<accession>A0A3M0GF74</accession>
<keyword evidence="3" id="KW-0804">Transcription</keyword>
<dbReference type="InterPro" id="IPR018356">
    <property type="entry name" value="Tscrpt_reg_HTH_DeoR_CS"/>
</dbReference>
<gene>
    <name evidence="5" type="ORF">EAX62_07355</name>
</gene>
<dbReference type="PANTHER" id="PTHR30146">
    <property type="entry name" value="LACI-RELATED TRANSCRIPTIONAL REPRESSOR"/>
    <property type="match status" value="1"/>
</dbReference>
<dbReference type="SUPFAM" id="SSF46785">
    <property type="entry name" value="Winged helix' DNA-binding domain"/>
    <property type="match status" value="1"/>
</dbReference>
<organism evidence="5 6">
    <name type="scientific">Tessaracoccus antarcticus</name>
    <dbReference type="NCBI Taxonomy" id="2479848"/>
    <lineage>
        <taxon>Bacteria</taxon>
        <taxon>Bacillati</taxon>
        <taxon>Actinomycetota</taxon>
        <taxon>Actinomycetes</taxon>
        <taxon>Propionibacteriales</taxon>
        <taxon>Propionibacteriaceae</taxon>
        <taxon>Tessaracoccus</taxon>
    </lineage>
</organism>
<dbReference type="InterPro" id="IPR036388">
    <property type="entry name" value="WH-like_DNA-bd_sf"/>
</dbReference>
<evidence type="ECO:0000256" key="1">
    <source>
        <dbReference type="ARBA" id="ARBA00023015"/>
    </source>
</evidence>
<evidence type="ECO:0000256" key="2">
    <source>
        <dbReference type="ARBA" id="ARBA00023125"/>
    </source>
</evidence>
<dbReference type="PROSITE" id="PS51000">
    <property type="entry name" value="HTH_DEOR_2"/>
    <property type="match status" value="1"/>
</dbReference>
<dbReference type="Gene3D" id="3.40.50.2300">
    <property type="match status" value="2"/>
</dbReference>
<dbReference type="InterPro" id="IPR046335">
    <property type="entry name" value="LacI/GalR-like_sensor"/>
</dbReference>
<dbReference type="GO" id="GO:0000976">
    <property type="term" value="F:transcription cis-regulatory region binding"/>
    <property type="evidence" value="ECO:0007669"/>
    <property type="project" value="TreeGrafter"/>
</dbReference>
<dbReference type="PANTHER" id="PTHR30146:SF155">
    <property type="entry name" value="ALANINE RACEMASE"/>
    <property type="match status" value="1"/>
</dbReference>
<dbReference type="RefSeq" id="WP_121901723.1">
    <property type="nucleotide sequence ID" value="NZ_REFW01000002.1"/>
</dbReference>
<proteinExistence type="predicted"/>
<protein>
    <submittedName>
        <fullName evidence="5">DeoR family transcriptional regulator</fullName>
    </submittedName>
</protein>
<dbReference type="Gene3D" id="1.10.10.10">
    <property type="entry name" value="Winged helix-like DNA-binding domain superfamily/Winged helix DNA-binding domain"/>
    <property type="match status" value="1"/>
</dbReference>
<name>A0A3M0GF74_9ACTN</name>
<evidence type="ECO:0000313" key="6">
    <source>
        <dbReference type="Proteomes" id="UP000275256"/>
    </source>
</evidence>
<dbReference type="Pfam" id="PF08220">
    <property type="entry name" value="HTH_DeoR"/>
    <property type="match status" value="1"/>
</dbReference>
<keyword evidence="2" id="KW-0238">DNA-binding</keyword>
<dbReference type="OrthoDB" id="59108at2"/>
<reference evidence="5 6" key="1">
    <citation type="submission" date="2018-10" db="EMBL/GenBank/DDBJ databases">
        <title>Tessaracoccus antarcticuss sp. nov., isolated from sediment.</title>
        <authorList>
            <person name="Zhou L.Y."/>
            <person name="Du Z.J."/>
        </authorList>
    </citation>
    <scope>NUCLEOTIDE SEQUENCE [LARGE SCALE GENOMIC DNA]</scope>
    <source>
        <strain evidence="5 6">JDX10</strain>
    </source>
</reference>
<dbReference type="Pfam" id="PF13377">
    <property type="entry name" value="Peripla_BP_3"/>
    <property type="match status" value="1"/>
</dbReference>
<dbReference type="CDD" id="cd06267">
    <property type="entry name" value="PBP1_LacI_sugar_binding-like"/>
    <property type="match status" value="1"/>
</dbReference>
<dbReference type="GO" id="GO:0003700">
    <property type="term" value="F:DNA-binding transcription factor activity"/>
    <property type="evidence" value="ECO:0007669"/>
    <property type="project" value="InterPro"/>
</dbReference>
<comment type="caution">
    <text evidence="5">The sequence shown here is derived from an EMBL/GenBank/DDBJ whole genome shotgun (WGS) entry which is preliminary data.</text>
</comment>
<evidence type="ECO:0000259" key="4">
    <source>
        <dbReference type="PROSITE" id="PS51000"/>
    </source>
</evidence>
<dbReference type="PROSITE" id="PS00894">
    <property type="entry name" value="HTH_DEOR_1"/>
    <property type="match status" value="1"/>
</dbReference>
<dbReference type="EMBL" id="REFW01000002">
    <property type="protein sequence ID" value="RMB60243.1"/>
    <property type="molecule type" value="Genomic_DNA"/>
</dbReference>
<dbReference type="SUPFAM" id="SSF53822">
    <property type="entry name" value="Periplasmic binding protein-like I"/>
    <property type="match status" value="1"/>
</dbReference>
<dbReference type="SMART" id="SM00420">
    <property type="entry name" value="HTH_DEOR"/>
    <property type="match status" value="1"/>
</dbReference>
<evidence type="ECO:0000256" key="3">
    <source>
        <dbReference type="ARBA" id="ARBA00023163"/>
    </source>
</evidence>